<name>A0A8B6M9M9_METTU</name>
<dbReference type="RefSeq" id="WP_174513091.1">
    <property type="nucleotide sequence ID" value="NZ_CABFMQ020000091.1"/>
</dbReference>
<protein>
    <submittedName>
        <fullName evidence="4">Putative replication protein C</fullName>
    </submittedName>
</protein>
<dbReference type="InterPro" id="IPR021760">
    <property type="entry name" value="RepC_C"/>
</dbReference>
<dbReference type="Pfam" id="PF11800">
    <property type="entry name" value="RP-C_C"/>
    <property type="match status" value="1"/>
</dbReference>
<evidence type="ECO:0000259" key="2">
    <source>
        <dbReference type="Pfam" id="PF03428"/>
    </source>
</evidence>
<feature type="domain" description="Plasmid replication protein C C-terminal" evidence="3">
    <location>
        <begin position="304"/>
        <end position="403"/>
    </location>
</feature>
<comment type="caution">
    <text evidence="4">The sequence shown here is derived from an EMBL/GenBank/DDBJ whole genome shotgun (WGS) entry which is preliminary data.</text>
</comment>
<dbReference type="NCBIfam" id="NF010396">
    <property type="entry name" value="PRK13824.1"/>
    <property type="match status" value="1"/>
</dbReference>
<sequence length="415" mass="44942">MQLSLSTTPFGRRPYTLAQTQAQIVANECAPDALVRKWLVFDDICAAMAALGLSDRTLAVLKALLSFYRPDTLTGEKPIIVFPSNRALAQRAGGMAEKTLRRHLAILVTLGIILRRDSANGKRYARKGEGGEIAEAFGFDLTPIVARAEEFSQLAAEAAAEQLLLRQLRESITIRRRDIDKMIATGAYEGVPADWNGFRKAFVALGGRIARTATVEMLEPLAAALESLANEIRDVLESHVKTSKMTGNDGQNGRHIQNSNKTLFLESEHGLPISHGATNEPQPETTHPPASAPQPSTQQKATFPLAMVLDACPDIVEQAPEGIKSWRDLNATAERVRPWIGVSPSAWEEANDILGPTDAAIVLAAILQRGDAIASAGGYLRSLTQKARAGSFSLGPVLMALIRANLRKRGEKMRA</sequence>
<accession>A0A8B6M9M9</accession>
<dbReference type="NCBIfam" id="NF040974">
    <property type="entry name" value="RepABC_RepC"/>
    <property type="match status" value="1"/>
</dbReference>
<dbReference type="Pfam" id="PF03428">
    <property type="entry name" value="RP-C"/>
    <property type="match status" value="1"/>
</dbReference>
<evidence type="ECO:0000256" key="1">
    <source>
        <dbReference type="SAM" id="MobiDB-lite"/>
    </source>
</evidence>
<evidence type="ECO:0000313" key="5">
    <source>
        <dbReference type="Proteomes" id="UP000485880"/>
    </source>
</evidence>
<dbReference type="Proteomes" id="UP000485880">
    <property type="component" value="Unassembled WGS sequence"/>
</dbReference>
<dbReference type="InterPro" id="IPR047611">
    <property type="entry name" value="RepABC_RepC"/>
</dbReference>
<reference evidence="4 5" key="1">
    <citation type="submission" date="2019-05" db="EMBL/GenBank/DDBJ databases">
        <authorList>
            <person name="Farhan Ul Haque M."/>
        </authorList>
    </citation>
    <scope>NUCLEOTIDE SEQUENCE [LARGE SCALE GENOMIC DNA]</scope>
    <source>
        <strain evidence="4">2</strain>
    </source>
</reference>
<feature type="compositionally biased region" description="Low complexity" evidence="1">
    <location>
        <begin position="285"/>
        <end position="298"/>
    </location>
</feature>
<organism evidence="4 5">
    <name type="scientific">Methylocella tundrae</name>
    <dbReference type="NCBI Taxonomy" id="227605"/>
    <lineage>
        <taxon>Bacteria</taxon>
        <taxon>Pseudomonadati</taxon>
        <taxon>Pseudomonadota</taxon>
        <taxon>Alphaproteobacteria</taxon>
        <taxon>Hyphomicrobiales</taxon>
        <taxon>Beijerinckiaceae</taxon>
        <taxon>Methylocella</taxon>
    </lineage>
</organism>
<dbReference type="AlphaFoldDB" id="A0A8B6M9M9"/>
<feature type="region of interest" description="Disordered" evidence="1">
    <location>
        <begin position="271"/>
        <end position="298"/>
    </location>
</feature>
<dbReference type="InterPro" id="IPR005090">
    <property type="entry name" value="RepC_N"/>
</dbReference>
<feature type="domain" description="Plasmid replication protein C N-terminal" evidence="2">
    <location>
        <begin position="13"/>
        <end position="186"/>
    </location>
</feature>
<dbReference type="EMBL" id="CABFMQ020000091">
    <property type="protein sequence ID" value="VTZ51201.1"/>
    <property type="molecule type" value="Genomic_DNA"/>
</dbReference>
<evidence type="ECO:0000313" key="4">
    <source>
        <dbReference type="EMBL" id="VTZ51201.1"/>
    </source>
</evidence>
<proteinExistence type="predicted"/>
<keyword evidence="5" id="KW-1185">Reference proteome</keyword>
<evidence type="ECO:0000259" key="3">
    <source>
        <dbReference type="Pfam" id="PF11800"/>
    </source>
</evidence>
<gene>
    <name evidence="4" type="ORF">MPC4_330001</name>
</gene>